<proteinExistence type="predicted"/>
<dbReference type="EMBL" id="NQIK02000008">
    <property type="protein sequence ID" value="KAF7567024.1"/>
    <property type="molecule type" value="Genomic_DNA"/>
</dbReference>
<dbReference type="GeneID" id="90957668"/>
<protein>
    <submittedName>
        <fullName evidence="1">Uncharacterized protein</fullName>
    </submittedName>
</protein>
<sequence length="358" mass="40742">MPVAKEQVGDVPEGLVPAIKLEPPPGFEQDEWEQLTDGFACEADEIDGILDQRGSGGSRKGRPINLSVPYTGSLSGSARAIAQRERKALFDKEEKVLESVRTADRSAKYQLKKSLLQQPKYKLANSARQAKLLEKEWDILSEKRFTQKKSAEWLETNLTHVHRKWDAITKQVDMRKHEITIAKVLSKDDKPTHDISGRGIARIYGSGGVLQKILRKTYQEGLAKLNNNDFESKEAKREFEKFVEELTPDEMKVVTDNDWQQREPPSILDLLGDADIELEADKPYVKGDDSDECEEEVDYDSDLEEHFNSLEDEYEDDDQWAAVQKQAALEESEESEDSEFEGFRILMPLLSLIIRVLG</sequence>
<dbReference type="RefSeq" id="XP_065960216.1">
    <property type="nucleotide sequence ID" value="XM_066109294.1"/>
</dbReference>
<accession>A0A316ZYV8</accession>
<gene>
    <name evidence="1" type="ORF">PtrM4_136150</name>
</gene>
<dbReference type="Proteomes" id="UP000245464">
    <property type="component" value="Chromosome 8"/>
</dbReference>
<organism evidence="1 2">
    <name type="scientific">Pyrenophora tritici-repentis</name>
    <dbReference type="NCBI Taxonomy" id="45151"/>
    <lineage>
        <taxon>Eukaryota</taxon>
        <taxon>Fungi</taxon>
        <taxon>Dikarya</taxon>
        <taxon>Ascomycota</taxon>
        <taxon>Pezizomycotina</taxon>
        <taxon>Dothideomycetes</taxon>
        <taxon>Pleosporomycetidae</taxon>
        <taxon>Pleosporales</taxon>
        <taxon>Pleosporineae</taxon>
        <taxon>Pleosporaceae</taxon>
        <taxon>Pyrenophora</taxon>
    </lineage>
</organism>
<evidence type="ECO:0000313" key="1">
    <source>
        <dbReference type="EMBL" id="KAF7567024.1"/>
    </source>
</evidence>
<name>A0A316ZYV8_9PLEO</name>
<reference evidence="1 2" key="1">
    <citation type="journal article" date="2018" name="BMC Genomics">
        <title>Comparative genomics of the wheat fungal pathogen Pyrenophora tritici-repentis reveals chromosomal variations and genome plasticity.</title>
        <authorList>
            <person name="Moolhuijzen P."/>
            <person name="See P.T."/>
            <person name="Hane J.K."/>
            <person name="Shi G."/>
            <person name="Liu Z."/>
            <person name="Oliver R.P."/>
            <person name="Moffat C.S."/>
        </authorList>
    </citation>
    <scope>NUCLEOTIDE SEQUENCE [LARGE SCALE GENOMIC DNA]</scope>
    <source>
        <strain evidence="1">M4</strain>
    </source>
</reference>
<dbReference type="KEGG" id="ptrr:90957668"/>
<comment type="caution">
    <text evidence="1">The sequence shown here is derived from an EMBL/GenBank/DDBJ whole genome shotgun (WGS) entry which is preliminary data.</text>
</comment>
<dbReference type="AlphaFoldDB" id="A0A316ZYV8"/>
<evidence type="ECO:0000313" key="2">
    <source>
        <dbReference type="Proteomes" id="UP000245464"/>
    </source>
</evidence>